<dbReference type="Proteomes" id="UP000322499">
    <property type="component" value="Unassembled WGS sequence"/>
</dbReference>
<proteinExistence type="predicted"/>
<dbReference type="InterPro" id="IPR052164">
    <property type="entry name" value="Anthracycline_SecMetBiosynth"/>
</dbReference>
<dbReference type="PANTHER" id="PTHR33993:SF14">
    <property type="entry name" value="GB|AAF24581.1"/>
    <property type="match status" value="1"/>
</dbReference>
<dbReference type="AlphaFoldDB" id="A0A5S5D2Y1"/>
<dbReference type="EMBL" id="VNHW01000003">
    <property type="protein sequence ID" value="TYP89152.1"/>
    <property type="molecule type" value="Genomic_DNA"/>
</dbReference>
<protein>
    <submittedName>
        <fullName evidence="2">Putative enzyme related to lactoylglutathione lyase</fullName>
    </submittedName>
</protein>
<dbReference type="GO" id="GO:0016829">
    <property type="term" value="F:lyase activity"/>
    <property type="evidence" value="ECO:0007669"/>
    <property type="project" value="UniProtKB-KW"/>
</dbReference>
<comment type="caution">
    <text evidence="2">The sequence shown here is derived from an EMBL/GenBank/DDBJ whole genome shotgun (WGS) entry which is preliminary data.</text>
</comment>
<dbReference type="InterPro" id="IPR037523">
    <property type="entry name" value="VOC_core"/>
</dbReference>
<dbReference type="PANTHER" id="PTHR33993">
    <property type="entry name" value="GLYOXALASE-RELATED"/>
    <property type="match status" value="1"/>
</dbReference>
<evidence type="ECO:0000313" key="2">
    <source>
        <dbReference type="EMBL" id="TYP89152.1"/>
    </source>
</evidence>
<sequence>MSTVQPILVTPDPERLRAFYTGLLDDAETERFPAEGPAFYLGLRVGDTALGLTADDSVSTGEPGRVLLGIEVPDVDALLPRVAELGGTAPSGSADMPWGQRVAHVTDPDGNALNLTQQL</sequence>
<dbReference type="PROSITE" id="PS51819">
    <property type="entry name" value="VOC"/>
    <property type="match status" value="1"/>
</dbReference>
<dbReference type="Pfam" id="PF00903">
    <property type="entry name" value="Glyoxalase"/>
    <property type="match status" value="1"/>
</dbReference>
<reference evidence="2 3" key="1">
    <citation type="submission" date="2019-07" db="EMBL/GenBank/DDBJ databases">
        <title>Genomic Encyclopedia of Archaeal and Bacterial Type Strains, Phase II (KMG-II): from individual species to whole genera.</title>
        <authorList>
            <person name="Goeker M."/>
        </authorList>
    </citation>
    <scope>NUCLEOTIDE SEQUENCE [LARGE SCALE GENOMIC DNA]</scope>
    <source>
        <strain evidence="2 3">DSM 46842</strain>
    </source>
</reference>
<dbReference type="InterPro" id="IPR004360">
    <property type="entry name" value="Glyas_Fos-R_dOase_dom"/>
</dbReference>
<feature type="domain" description="VOC" evidence="1">
    <location>
        <begin position="1"/>
        <end position="118"/>
    </location>
</feature>
<organism evidence="2 3">
    <name type="scientific">Blastococcus xanthinilyticus</name>
    <dbReference type="NCBI Taxonomy" id="1564164"/>
    <lineage>
        <taxon>Bacteria</taxon>
        <taxon>Bacillati</taxon>
        <taxon>Actinomycetota</taxon>
        <taxon>Actinomycetes</taxon>
        <taxon>Geodermatophilales</taxon>
        <taxon>Geodermatophilaceae</taxon>
        <taxon>Blastococcus</taxon>
    </lineage>
</organism>
<keyword evidence="2" id="KW-0456">Lyase</keyword>
<dbReference type="Gene3D" id="3.10.180.10">
    <property type="entry name" value="2,3-Dihydroxybiphenyl 1,2-Dioxygenase, domain 1"/>
    <property type="match status" value="1"/>
</dbReference>
<keyword evidence="3" id="KW-1185">Reference proteome</keyword>
<name>A0A5S5D2Y1_9ACTN</name>
<evidence type="ECO:0000313" key="3">
    <source>
        <dbReference type="Proteomes" id="UP000322499"/>
    </source>
</evidence>
<dbReference type="InterPro" id="IPR029068">
    <property type="entry name" value="Glyas_Bleomycin-R_OHBP_Dase"/>
</dbReference>
<dbReference type="RefSeq" id="WP_166532340.1">
    <property type="nucleotide sequence ID" value="NZ_VNHW01000003.1"/>
</dbReference>
<accession>A0A5S5D2Y1</accession>
<gene>
    <name evidence="2" type="ORF">BD833_103309</name>
</gene>
<evidence type="ECO:0000259" key="1">
    <source>
        <dbReference type="PROSITE" id="PS51819"/>
    </source>
</evidence>
<dbReference type="SUPFAM" id="SSF54593">
    <property type="entry name" value="Glyoxalase/Bleomycin resistance protein/Dihydroxybiphenyl dioxygenase"/>
    <property type="match status" value="1"/>
</dbReference>